<dbReference type="AlphaFoldDB" id="A0A816QQY1"/>
<gene>
    <name evidence="1" type="ORF">DARMORV10_C06P49840.1</name>
</gene>
<reference evidence="1" key="1">
    <citation type="submission" date="2021-01" db="EMBL/GenBank/DDBJ databases">
        <authorList>
            <consortium name="Genoscope - CEA"/>
            <person name="William W."/>
        </authorList>
    </citation>
    <scope>NUCLEOTIDE SEQUENCE</scope>
</reference>
<proteinExistence type="predicted"/>
<accession>A0A816QQY1</accession>
<name>A0A816QQY1_BRANA</name>
<organism evidence="1">
    <name type="scientific">Brassica napus</name>
    <name type="common">Rape</name>
    <dbReference type="NCBI Taxonomy" id="3708"/>
    <lineage>
        <taxon>Eukaryota</taxon>
        <taxon>Viridiplantae</taxon>
        <taxon>Streptophyta</taxon>
        <taxon>Embryophyta</taxon>
        <taxon>Tracheophyta</taxon>
        <taxon>Spermatophyta</taxon>
        <taxon>Magnoliopsida</taxon>
        <taxon>eudicotyledons</taxon>
        <taxon>Gunneridae</taxon>
        <taxon>Pentapetalae</taxon>
        <taxon>rosids</taxon>
        <taxon>malvids</taxon>
        <taxon>Brassicales</taxon>
        <taxon>Brassicaceae</taxon>
        <taxon>Brassiceae</taxon>
        <taxon>Brassica</taxon>
    </lineage>
</organism>
<evidence type="ECO:0000313" key="1">
    <source>
        <dbReference type="EMBL" id="CAF2065098.1"/>
    </source>
</evidence>
<dbReference type="Proteomes" id="UP001295469">
    <property type="component" value="Chromosome C06"/>
</dbReference>
<protein>
    <submittedName>
        <fullName evidence="1">(rape) hypothetical protein</fullName>
    </submittedName>
</protein>
<sequence>MMVDSDEICVGGSCDGSDLDRSLAWGCAAHSCRSAMAHERISGGGVCLFSKVRRLRLIHRPQQIQGKRLAEDPTGGRFTIAKECCSDSLKVETEPGGEPRGADQVHLLSF</sequence>
<dbReference type="EMBL" id="HG994370">
    <property type="protein sequence ID" value="CAF2065098.1"/>
    <property type="molecule type" value="Genomic_DNA"/>
</dbReference>